<accession>A0A194WUS6</accession>
<dbReference type="InterPro" id="IPR001138">
    <property type="entry name" value="Zn2Cys6_DnaBD"/>
</dbReference>
<gene>
    <name evidence="5" type="ORF">LY89DRAFT_674019</name>
</gene>
<proteinExistence type="predicted"/>
<dbReference type="InterPro" id="IPR036864">
    <property type="entry name" value="Zn2-C6_fun-type_DNA-bd_sf"/>
</dbReference>
<evidence type="ECO:0000256" key="3">
    <source>
        <dbReference type="SAM" id="MobiDB-lite"/>
    </source>
</evidence>
<feature type="compositionally biased region" description="Polar residues" evidence="3">
    <location>
        <begin position="1"/>
        <end position="10"/>
    </location>
</feature>
<dbReference type="Pfam" id="PF00172">
    <property type="entry name" value="Zn_clus"/>
    <property type="match status" value="1"/>
</dbReference>
<feature type="region of interest" description="Disordered" evidence="3">
    <location>
        <begin position="1"/>
        <end position="53"/>
    </location>
</feature>
<dbReference type="InParanoid" id="A0A194WUS6"/>
<evidence type="ECO:0000256" key="1">
    <source>
        <dbReference type="ARBA" id="ARBA00022723"/>
    </source>
</evidence>
<dbReference type="SMART" id="SM00906">
    <property type="entry name" value="Fungal_trans"/>
    <property type="match status" value="1"/>
</dbReference>
<feature type="compositionally biased region" description="Basic and acidic residues" evidence="3">
    <location>
        <begin position="600"/>
        <end position="611"/>
    </location>
</feature>
<feature type="region of interest" description="Disordered" evidence="3">
    <location>
        <begin position="589"/>
        <end position="611"/>
    </location>
</feature>
<dbReference type="CDD" id="cd12148">
    <property type="entry name" value="fungal_TF_MHR"/>
    <property type="match status" value="1"/>
</dbReference>
<keyword evidence="6" id="KW-1185">Reference proteome</keyword>
<dbReference type="KEGG" id="psco:LY89DRAFT_674019"/>
<dbReference type="GO" id="GO:0003677">
    <property type="term" value="F:DNA binding"/>
    <property type="evidence" value="ECO:0007669"/>
    <property type="project" value="InterPro"/>
</dbReference>
<dbReference type="RefSeq" id="XP_018065774.1">
    <property type="nucleotide sequence ID" value="XM_018213405.1"/>
</dbReference>
<dbReference type="PANTHER" id="PTHR47425:SF2">
    <property type="entry name" value="FARB-RELATED"/>
    <property type="match status" value="1"/>
</dbReference>
<dbReference type="Proteomes" id="UP000070700">
    <property type="component" value="Unassembled WGS sequence"/>
</dbReference>
<name>A0A194WUS6_MOLSC</name>
<feature type="region of interest" description="Disordered" evidence="3">
    <location>
        <begin position="735"/>
        <end position="754"/>
    </location>
</feature>
<feature type="domain" description="Zn(2)-C6 fungal-type" evidence="4">
    <location>
        <begin position="58"/>
        <end position="97"/>
    </location>
</feature>
<dbReference type="PANTHER" id="PTHR47425">
    <property type="entry name" value="FARB-RELATED"/>
    <property type="match status" value="1"/>
</dbReference>
<dbReference type="GO" id="GO:0006351">
    <property type="term" value="P:DNA-templated transcription"/>
    <property type="evidence" value="ECO:0007669"/>
    <property type="project" value="InterPro"/>
</dbReference>
<dbReference type="GO" id="GO:0008270">
    <property type="term" value="F:zinc ion binding"/>
    <property type="evidence" value="ECO:0007669"/>
    <property type="project" value="InterPro"/>
</dbReference>
<evidence type="ECO:0000259" key="4">
    <source>
        <dbReference type="PROSITE" id="PS50048"/>
    </source>
</evidence>
<dbReference type="SMART" id="SM00066">
    <property type="entry name" value="GAL4"/>
    <property type="match status" value="1"/>
</dbReference>
<reference evidence="5 6" key="1">
    <citation type="submission" date="2015-10" db="EMBL/GenBank/DDBJ databases">
        <title>Full genome of DAOMC 229536 Phialocephala scopiformis, a fungal endophyte of spruce producing the potent anti-insectan compound rugulosin.</title>
        <authorList>
            <consortium name="DOE Joint Genome Institute"/>
            <person name="Walker A.K."/>
            <person name="Frasz S.L."/>
            <person name="Seifert K.A."/>
            <person name="Miller J.D."/>
            <person name="Mondo S.J."/>
            <person name="Labutti K."/>
            <person name="Lipzen A."/>
            <person name="Dockter R."/>
            <person name="Kennedy M."/>
            <person name="Grigoriev I.V."/>
            <person name="Spatafora J.W."/>
        </authorList>
    </citation>
    <scope>NUCLEOTIDE SEQUENCE [LARGE SCALE GENOMIC DNA]</scope>
    <source>
        <strain evidence="5 6">CBS 120377</strain>
    </source>
</reference>
<evidence type="ECO:0000313" key="6">
    <source>
        <dbReference type="Proteomes" id="UP000070700"/>
    </source>
</evidence>
<dbReference type="InterPro" id="IPR052761">
    <property type="entry name" value="Fungal_Detox/Toxin_TFs"/>
</dbReference>
<sequence>MPASMNTEKGSSVEPNGSSSSQSPPAFTDSGNKKRGTSSAGLDSNGNPKPVKRRAAKACAACRARKVRCDVMQRYHVNAEGNVTCSNCTMDGITCVIEESKRRKKNLNGQPAATEPQPNANGVTQAWRNGLVNPSDIVNPDARRWSGSAMSNDGEDYSSHVPHAIYQNVSKQIDKGEILRRAGYIHQNPQYDAEAFHALLTSAAPSGDRTRSRVEDSPTVPAIQQMPMLRHVLPGYLKPLPQRMTSVDIDYLFAKGALSLPDITVRNALLRSYLEYVHPYMPLIEIHDLLQIIDDGTGESGKISLLLFQAIMFAGTAFVDMDFLRAAGYSNRKAARKAFFQKARVLYDFDYEIDRVFLVQSLLLMTYWYETPDDQKDTWHWMGVAISLAHTIGLHRDPSKSNMEPNKKKLWKRIWWSCFMRDRLVALGMRRPTRVKEEDYDVPMLTEDDFEIRALSESNSIIPANCTVARDVDAQKELALMCIAKAKLCLCISQVLSAQYSVLVKHQGMQNIEGNTRSNVMLIPKKLDQTDEVKKCDVELVKWLDELPECCQYSNDMVVGNSGPPLFVQRSLLHMVYFTTLSALHRPQVLPSATTSQPDSSRELQDLSRKKVREASREITRISQDLHTRRLEKYLPTTGVTVLLPAIIIHLLDIKSCNDEARQMAMDGFCQCMLVLEKLRDNYSSADFATQFLEAAIRKAEIEVVIGNNGRSSIRQEDVQATLSSDKFRDLRERSKQAAMRRTPPPSEIQEVSGSTDAGMGYIVSTERDEVQNAIAAHTPPDSDTHTNFDANDLKQDVQLNVNLVDMNMNGYENVDLNMTDFINFDTNEVCFEEGWHGESGGLLMDMGMDWGDQTIRWSRMGTPVPEGDMFVNVSGMNNEVEVRG</sequence>
<dbReference type="GeneID" id="28823131"/>
<feature type="compositionally biased region" description="Polar residues" evidence="3">
    <location>
        <begin position="37"/>
        <end position="47"/>
    </location>
</feature>
<dbReference type="GO" id="GO:0000981">
    <property type="term" value="F:DNA-binding transcription factor activity, RNA polymerase II-specific"/>
    <property type="evidence" value="ECO:0007669"/>
    <property type="project" value="InterPro"/>
</dbReference>
<dbReference type="AlphaFoldDB" id="A0A194WUS6"/>
<dbReference type="InterPro" id="IPR007219">
    <property type="entry name" value="XnlR_reg_dom"/>
</dbReference>
<evidence type="ECO:0000256" key="2">
    <source>
        <dbReference type="ARBA" id="ARBA00023242"/>
    </source>
</evidence>
<dbReference type="Gene3D" id="4.10.240.10">
    <property type="entry name" value="Zn(2)-C6 fungal-type DNA-binding domain"/>
    <property type="match status" value="1"/>
</dbReference>
<keyword evidence="2" id="KW-0539">Nucleus</keyword>
<organism evidence="5 6">
    <name type="scientific">Mollisia scopiformis</name>
    <name type="common">Conifer needle endophyte fungus</name>
    <name type="synonym">Phialocephala scopiformis</name>
    <dbReference type="NCBI Taxonomy" id="149040"/>
    <lineage>
        <taxon>Eukaryota</taxon>
        <taxon>Fungi</taxon>
        <taxon>Dikarya</taxon>
        <taxon>Ascomycota</taxon>
        <taxon>Pezizomycotina</taxon>
        <taxon>Leotiomycetes</taxon>
        <taxon>Helotiales</taxon>
        <taxon>Mollisiaceae</taxon>
        <taxon>Mollisia</taxon>
    </lineage>
</organism>
<dbReference type="PROSITE" id="PS50048">
    <property type="entry name" value="ZN2_CY6_FUNGAL_2"/>
    <property type="match status" value="1"/>
</dbReference>
<dbReference type="SUPFAM" id="SSF57701">
    <property type="entry name" value="Zn2/Cys6 DNA-binding domain"/>
    <property type="match status" value="1"/>
</dbReference>
<dbReference type="EMBL" id="KQ947426">
    <property type="protein sequence ID" value="KUJ11419.1"/>
    <property type="molecule type" value="Genomic_DNA"/>
</dbReference>
<protein>
    <recommendedName>
        <fullName evidence="4">Zn(2)-C6 fungal-type domain-containing protein</fullName>
    </recommendedName>
</protein>
<dbReference type="Pfam" id="PF04082">
    <property type="entry name" value="Fungal_trans"/>
    <property type="match status" value="1"/>
</dbReference>
<keyword evidence="1" id="KW-0479">Metal-binding</keyword>
<feature type="compositionally biased region" description="Low complexity" evidence="3">
    <location>
        <begin position="12"/>
        <end position="30"/>
    </location>
</feature>
<dbReference type="OrthoDB" id="4451586at2759"/>
<evidence type="ECO:0000313" key="5">
    <source>
        <dbReference type="EMBL" id="KUJ11419.1"/>
    </source>
</evidence>